<protein>
    <submittedName>
        <fullName evidence="2">Uncharacterized protein</fullName>
    </submittedName>
</protein>
<reference evidence="2" key="1">
    <citation type="submission" date="2023-07" db="EMBL/GenBank/DDBJ databases">
        <authorList>
            <person name="Stuckert A."/>
        </authorList>
    </citation>
    <scope>NUCLEOTIDE SEQUENCE</scope>
</reference>
<dbReference type="InterPro" id="IPR010998">
    <property type="entry name" value="Integrase_recombinase_N"/>
</dbReference>
<keyword evidence="1" id="KW-0238">DNA-binding</keyword>
<dbReference type="Gene3D" id="3.40.50.1110">
    <property type="entry name" value="SGNH hydrolase"/>
    <property type="match status" value="1"/>
</dbReference>
<comment type="caution">
    <text evidence="2">The sequence shown here is derived from an EMBL/GenBank/DDBJ whole genome shotgun (WGS) entry which is preliminary data.</text>
</comment>
<proteinExistence type="predicted"/>
<dbReference type="Proteomes" id="UP001176940">
    <property type="component" value="Unassembled WGS sequence"/>
</dbReference>
<dbReference type="PANTHER" id="PTHR34605:SF8">
    <property type="entry name" value="FILAGGRIN-2-LIKE ISOFORM X1"/>
    <property type="match status" value="1"/>
</dbReference>
<accession>A0ABN9M6C8</accession>
<dbReference type="Gene3D" id="1.10.150.130">
    <property type="match status" value="1"/>
</dbReference>
<evidence type="ECO:0000256" key="1">
    <source>
        <dbReference type="ARBA" id="ARBA00023125"/>
    </source>
</evidence>
<name>A0ABN9M6C8_9NEOB</name>
<evidence type="ECO:0000313" key="2">
    <source>
        <dbReference type="EMBL" id="CAJ0957776.1"/>
    </source>
</evidence>
<organism evidence="2 3">
    <name type="scientific">Ranitomeya imitator</name>
    <name type="common">mimic poison frog</name>
    <dbReference type="NCBI Taxonomy" id="111125"/>
    <lineage>
        <taxon>Eukaryota</taxon>
        <taxon>Metazoa</taxon>
        <taxon>Chordata</taxon>
        <taxon>Craniata</taxon>
        <taxon>Vertebrata</taxon>
        <taxon>Euteleostomi</taxon>
        <taxon>Amphibia</taxon>
        <taxon>Batrachia</taxon>
        <taxon>Anura</taxon>
        <taxon>Neobatrachia</taxon>
        <taxon>Hyloidea</taxon>
        <taxon>Dendrobatidae</taxon>
        <taxon>Dendrobatinae</taxon>
        <taxon>Ranitomeya</taxon>
    </lineage>
</organism>
<dbReference type="InterPro" id="IPR036514">
    <property type="entry name" value="SGNH_hydro_sf"/>
</dbReference>
<gene>
    <name evidence="2" type="ORF">RIMI_LOCUS16056317</name>
</gene>
<dbReference type="EMBL" id="CAUEEQ010044146">
    <property type="protein sequence ID" value="CAJ0957776.1"/>
    <property type="molecule type" value="Genomic_DNA"/>
</dbReference>
<sequence>MAFLSRMHAKGVSGAVARNRVSALAFNFKLRSWTDSTKHFLVGQLLKGWRRKDSHSDNRRPISFQLLASLIKATRVICDSTYETALISAAFGVAFFGAMRVSEILPSALNKADGLRPSVWFVGHSYIYWAARRAELCPGGRSLGFTDLDVIWRGTRGLIWSQVLPEVGRIARGASSPTVVVIHAGGNDLASFPLAELLTLMRSDMDKFPSFFSAMRIVLSEVIPRLVWWGARELNAMERSRRTLNQ</sequence>
<dbReference type="SUPFAM" id="SSF52266">
    <property type="entry name" value="SGNH hydrolase"/>
    <property type="match status" value="1"/>
</dbReference>
<dbReference type="InterPro" id="IPR052925">
    <property type="entry name" value="Phage_Integrase-like_Recomb"/>
</dbReference>
<keyword evidence="3" id="KW-1185">Reference proteome</keyword>
<evidence type="ECO:0000313" key="3">
    <source>
        <dbReference type="Proteomes" id="UP001176940"/>
    </source>
</evidence>
<dbReference type="PANTHER" id="PTHR34605">
    <property type="entry name" value="PHAGE_INTEGRASE DOMAIN-CONTAINING PROTEIN"/>
    <property type="match status" value="1"/>
</dbReference>